<evidence type="ECO:0000256" key="7">
    <source>
        <dbReference type="ARBA" id="ARBA00022741"/>
    </source>
</evidence>
<protein>
    <recommendedName>
        <fullName evidence="4">phosphoenolpyruvate carboxykinase (ATP)</fullName>
        <ecNumber evidence="4">4.1.1.49</ecNumber>
    </recommendedName>
</protein>
<keyword evidence="9" id="KW-1015">Disulfide bond</keyword>
<evidence type="ECO:0000256" key="1">
    <source>
        <dbReference type="ARBA" id="ARBA00004742"/>
    </source>
</evidence>
<evidence type="ECO:0000256" key="11">
    <source>
        <dbReference type="ARBA" id="ARBA00047371"/>
    </source>
</evidence>
<dbReference type="InterPro" id="IPR013035">
    <property type="entry name" value="PEP_carboxykinase_C"/>
</dbReference>
<dbReference type="InterPro" id="IPR008210">
    <property type="entry name" value="PEP_carboxykinase_N"/>
</dbReference>
<dbReference type="Pfam" id="PF05498">
    <property type="entry name" value="RALF"/>
    <property type="match status" value="1"/>
</dbReference>
<evidence type="ECO:0000256" key="8">
    <source>
        <dbReference type="ARBA" id="ARBA00022840"/>
    </source>
</evidence>
<dbReference type="Gene3D" id="3.40.449.10">
    <property type="entry name" value="Phosphoenolpyruvate Carboxykinase, domain 1"/>
    <property type="match status" value="1"/>
</dbReference>
<dbReference type="EC" id="4.1.1.49" evidence="4"/>
<keyword evidence="8" id="KW-0067">ATP-binding</keyword>
<evidence type="ECO:0000256" key="10">
    <source>
        <dbReference type="ARBA" id="ARBA00023239"/>
    </source>
</evidence>
<dbReference type="FunFam" id="3.40.449.10:FF:000008">
    <property type="entry name" value="D111/G-patch domain-containing protein"/>
    <property type="match status" value="1"/>
</dbReference>
<dbReference type="GO" id="GO:0005829">
    <property type="term" value="C:cytosol"/>
    <property type="evidence" value="ECO:0007669"/>
    <property type="project" value="TreeGrafter"/>
</dbReference>
<dbReference type="InterPro" id="IPR001272">
    <property type="entry name" value="PEP_carboxykinase_ATP"/>
</dbReference>
<proteinExistence type="inferred from homology"/>
<dbReference type="EMBL" id="JAUJYO010000010">
    <property type="protein sequence ID" value="KAK1307174.1"/>
    <property type="molecule type" value="Genomic_DNA"/>
</dbReference>
<keyword evidence="10" id="KW-0456">Lyase</keyword>
<dbReference type="Proteomes" id="UP001180020">
    <property type="component" value="Unassembled WGS sequence"/>
</dbReference>
<dbReference type="PANTHER" id="PTHR30031:SF2">
    <property type="entry name" value="PHOSPHOENOLPYRUVATE CARBOXYKINASE (ATP)"/>
    <property type="match status" value="1"/>
</dbReference>
<dbReference type="SUPFAM" id="SSF68923">
    <property type="entry name" value="PEP carboxykinase N-terminal domain"/>
    <property type="match status" value="1"/>
</dbReference>
<dbReference type="GO" id="GO:0005179">
    <property type="term" value="F:hormone activity"/>
    <property type="evidence" value="ECO:0007669"/>
    <property type="project" value="UniProtKB-KW"/>
</dbReference>
<evidence type="ECO:0000256" key="2">
    <source>
        <dbReference type="ARBA" id="ARBA00006052"/>
    </source>
</evidence>
<evidence type="ECO:0000256" key="12">
    <source>
        <dbReference type="SAM" id="SignalP"/>
    </source>
</evidence>
<dbReference type="GO" id="GO:0005524">
    <property type="term" value="F:ATP binding"/>
    <property type="evidence" value="ECO:0007669"/>
    <property type="project" value="UniProtKB-KW"/>
</dbReference>
<comment type="caution">
    <text evidence="13">The sequence shown here is derived from an EMBL/GenBank/DDBJ whole genome shotgun (WGS) entry which is preliminary data.</text>
</comment>
<evidence type="ECO:0000256" key="3">
    <source>
        <dbReference type="ARBA" id="ARBA00009178"/>
    </source>
</evidence>
<gene>
    <name evidence="13" type="primary">RALF</name>
    <name evidence="13" type="ORF">QJS10_CPA10g01183</name>
</gene>
<feature type="chain" id="PRO_5043922649" description="phosphoenolpyruvate carboxykinase (ATP)" evidence="12">
    <location>
        <begin position="23"/>
        <end position="422"/>
    </location>
</feature>
<evidence type="ECO:0000256" key="4">
    <source>
        <dbReference type="ARBA" id="ARBA00012363"/>
    </source>
</evidence>
<dbReference type="GO" id="GO:0004612">
    <property type="term" value="F:phosphoenolpyruvate carboxykinase (ATP) activity"/>
    <property type="evidence" value="ECO:0007669"/>
    <property type="project" value="UniProtKB-EC"/>
</dbReference>
<dbReference type="Gene3D" id="3.90.228.20">
    <property type="match status" value="1"/>
</dbReference>
<comment type="pathway">
    <text evidence="1">Carbohydrate biosynthesis; gluconeogenesis.</text>
</comment>
<evidence type="ECO:0000256" key="9">
    <source>
        <dbReference type="ARBA" id="ARBA00023157"/>
    </source>
</evidence>
<comment type="similarity">
    <text evidence="2">Belongs to the phosphoenolpyruvate carboxykinase (ATP) family.</text>
</comment>
<keyword evidence="6 12" id="KW-0732">Signal</keyword>
<dbReference type="Pfam" id="PF01293">
    <property type="entry name" value="PEPCK_ATP"/>
    <property type="match status" value="1"/>
</dbReference>
<comment type="similarity">
    <text evidence="3">Belongs to the plant rapid alkalinization factor (RALF) family.</text>
</comment>
<reference evidence="13" key="2">
    <citation type="submission" date="2023-06" db="EMBL/GenBank/DDBJ databases">
        <authorList>
            <person name="Ma L."/>
            <person name="Liu K.-W."/>
            <person name="Li Z."/>
            <person name="Hsiao Y.-Y."/>
            <person name="Qi Y."/>
            <person name="Fu T."/>
            <person name="Tang G."/>
            <person name="Zhang D."/>
            <person name="Sun W.-H."/>
            <person name="Liu D.-K."/>
            <person name="Li Y."/>
            <person name="Chen G.-Z."/>
            <person name="Liu X.-D."/>
            <person name="Liao X.-Y."/>
            <person name="Jiang Y.-T."/>
            <person name="Yu X."/>
            <person name="Hao Y."/>
            <person name="Huang J."/>
            <person name="Zhao X.-W."/>
            <person name="Ke S."/>
            <person name="Chen Y.-Y."/>
            <person name="Wu W.-L."/>
            <person name="Hsu J.-L."/>
            <person name="Lin Y.-F."/>
            <person name="Huang M.-D."/>
            <person name="Li C.-Y."/>
            <person name="Huang L."/>
            <person name="Wang Z.-W."/>
            <person name="Zhao X."/>
            <person name="Zhong W.-Y."/>
            <person name="Peng D.-H."/>
            <person name="Ahmad S."/>
            <person name="Lan S."/>
            <person name="Zhang J.-S."/>
            <person name="Tsai W.-C."/>
            <person name="Van De Peer Y."/>
            <person name="Liu Z.-J."/>
        </authorList>
    </citation>
    <scope>NUCLEOTIDE SEQUENCE</scope>
    <source>
        <strain evidence="13">CP</strain>
        <tissue evidence="13">Leaves</tissue>
    </source>
</reference>
<dbReference type="InterPro" id="IPR008801">
    <property type="entry name" value="RALF"/>
</dbReference>
<evidence type="ECO:0000313" key="14">
    <source>
        <dbReference type="Proteomes" id="UP001180020"/>
    </source>
</evidence>
<dbReference type="SUPFAM" id="SSF53795">
    <property type="entry name" value="PEP carboxykinase-like"/>
    <property type="match status" value="1"/>
</dbReference>
<dbReference type="PANTHER" id="PTHR30031">
    <property type="entry name" value="PHOSPHOENOLPYRUVATE CARBOXYKINASE ATP"/>
    <property type="match status" value="1"/>
</dbReference>
<feature type="signal peptide" evidence="12">
    <location>
        <begin position="1"/>
        <end position="22"/>
    </location>
</feature>
<sequence length="422" mass="45291">MALRLALVLLVLTVALVAPSYAGDVTGSQWVGLARFARGPTCDGLVGECFDDVEETLLDSESSHRARLLYQRRRFISYGALSRDRVPCNRRGQSYYNCRSRGRVNPYRRGCSVITREGPGVSYGLNWALARRGVIVKDKAFHNLKISELQQNGESTTGKVSGGASEISKSQYNKLLKQVTSHISSISNVFVQDGTIGSSPKCDAKVRIISDNPSAVLPFSNVLSRTSTRAVSHDSFPLTVYVSTSISQSAGEIVGLGTKASKGFLAVDIEGYSLILCGKAFADASGTKDALAAVAAPLIIARGGIPLSASSGALPPVSKLSPGQAAYHFLAGYHDGKFLPAYNNVPHLLKDHEVQSFLVNVNEGGKHLAGKDLVKLIKSTLSKSLPVTTPDDATKSKVEDLKGKYKSFLSGKYQELPEEFSF</sequence>
<reference evidence="13" key="1">
    <citation type="journal article" date="2023" name="Nat. Commun.">
        <title>Diploid and tetraploid genomes of Acorus and the evolution of monocots.</title>
        <authorList>
            <person name="Ma L."/>
            <person name="Liu K.W."/>
            <person name="Li Z."/>
            <person name="Hsiao Y.Y."/>
            <person name="Qi Y."/>
            <person name="Fu T."/>
            <person name="Tang G.D."/>
            <person name="Zhang D."/>
            <person name="Sun W.H."/>
            <person name="Liu D.K."/>
            <person name="Li Y."/>
            <person name="Chen G.Z."/>
            <person name="Liu X.D."/>
            <person name="Liao X.Y."/>
            <person name="Jiang Y.T."/>
            <person name="Yu X."/>
            <person name="Hao Y."/>
            <person name="Huang J."/>
            <person name="Zhao X.W."/>
            <person name="Ke S."/>
            <person name="Chen Y.Y."/>
            <person name="Wu W.L."/>
            <person name="Hsu J.L."/>
            <person name="Lin Y.F."/>
            <person name="Huang M.D."/>
            <person name="Li C.Y."/>
            <person name="Huang L."/>
            <person name="Wang Z.W."/>
            <person name="Zhao X."/>
            <person name="Zhong W.Y."/>
            <person name="Peng D.H."/>
            <person name="Ahmad S."/>
            <person name="Lan S."/>
            <person name="Zhang J.S."/>
            <person name="Tsai W.C."/>
            <person name="Van de Peer Y."/>
            <person name="Liu Z.J."/>
        </authorList>
    </citation>
    <scope>NUCLEOTIDE SEQUENCE</scope>
    <source>
        <strain evidence="13">CP</strain>
    </source>
</reference>
<evidence type="ECO:0000256" key="5">
    <source>
        <dbReference type="ARBA" id="ARBA00022702"/>
    </source>
</evidence>
<accession>A0AAV9E184</accession>
<comment type="catalytic activity">
    <reaction evidence="11">
        <text>oxaloacetate + ATP = phosphoenolpyruvate + ADP + CO2</text>
        <dbReference type="Rhea" id="RHEA:18617"/>
        <dbReference type="ChEBI" id="CHEBI:16452"/>
        <dbReference type="ChEBI" id="CHEBI:16526"/>
        <dbReference type="ChEBI" id="CHEBI:30616"/>
        <dbReference type="ChEBI" id="CHEBI:58702"/>
        <dbReference type="ChEBI" id="CHEBI:456216"/>
        <dbReference type="EC" id="4.1.1.49"/>
    </reaction>
</comment>
<organism evidence="13 14">
    <name type="scientific">Acorus calamus</name>
    <name type="common">Sweet flag</name>
    <dbReference type="NCBI Taxonomy" id="4465"/>
    <lineage>
        <taxon>Eukaryota</taxon>
        <taxon>Viridiplantae</taxon>
        <taxon>Streptophyta</taxon>
        <taxon>Embryophyta</taxon>
        <taxon>Tracheophyta</taxon>
        <taxon>Spermatophyta</taxon>
        <taxon>Magnoliopsida</taxon>
        <taxon>Liliopsida</taxon>
        <taxon>Acoraceae</taxon>
        <taxon>Acorus</taxon>
    </lineage>
</organism>
<dbReference type="AlphaFoldDB" id="A0AAV9E184"/>
<dbReference type="GO" id="GO:0006094">
    <property type="term" value="P:gluconeogenesis"/>
    <property type="evidence" value="ECO:0007669"/>
    <property type="project" value="InterPro"/>
</dbReference>
<keyword evidence="7" id="KW-0547">Nucleotide-binding</keyword>
<evidence type="ECO:0000313" key="13">
    <source>
        <dbReference type="EMBL" id="KAK1307174.1"/>
    </source>
</evidence>
<name>A0AAV9E184_ACOCL</name>
<keyword evidence="5" id="KW-0372">Hormone</keyword>
<keyword evidence="14" id="KW-1185">Reference proteome</keyword>
<evidence type="ECO:0000256" key="6">
    <source>
        <dbReference type="ARBA" id="ARBA00022729"/>
    </source>
</evidence>